<evidence type="ECO:0000313" key="7">
    <source>
        <dbReference type="Proteomes" id="UP000035681"/>
    </source>
</evidence>
<feature type="domain" description="G-protein coupled receptors family 1 profile" evidence="6">
    <location>
        <begin position="22"/>
        <end position="203"/>
    </location>
</feature>
<feature type="transmembrane region" description="Helical" evidence="5">
    <location>
        <begin position="6"/>
        <end position="31"/>
    </location>
</feature>
<dbReference type="CDD" id="cd00637">
    <property type="entry name" value="7tm_classA_rhodopsin-like"/>
    <property type="match status" value="1"/>
</dbReference>
<accession>A0A0K0EQU3</accession>
<dbReference type="WBParaSite" id="SSTP_0001182400.1">
    <property type="protein sequence ID" value="SSTP_0001182400.1"/>
    <property type="gene ID" value="SSTP_0001182400"/>
</dbReference>
<dbReference type="InterPro" id="IPR019430">
    <property type="entry name" value="7TM_GPCR_serpentine_rcpt_Srx"/>
</dbReference>
<evidence type="ECO:0000256" key="4">
    <source>
        <dbReference type="ARBA" id="ARBA00023136"/>
    </source>
</evidence>
<keyword evidence="3 5" id="KW-1133">Transmembrane helix</keyword>
<evidence type="ECO:0000256" key="5">
    <source>
        <dbReference type="SAM" id="Phobius"/>
    </source>
</evidence>
<feature type="transmembrane region" description="Helical" evidence="5">
    <location>
        <begin position="260"/>
        <end position="281"/>
    </location>
</feature>
<evidence type="ECO:0000256" key="1">
    <source>
        <dbReference type="ARBA" id="ARBA00004370"/>
    </source>
</evidence>
<dbReference type="WBParaSite" id="TCONS_00002444.p1">
    <property type="protein sequence ID" value="TCONS_00002444.p1"/>
    <property type="gene ID" value="XLOC_002293"/>
</dbReference>
<keyword evidence="4 5" id="KW-0472">Membrane</keyword>
<dbReference type="SUPFAM" id="SSF81321">
    <property type="entry name" value="Family A G protein-coupled receptor-like"/>
    <property type="match status" value="1"/>
</dbReference>
<protein>
    <submittedName>
        <fullName evidence="8 9">G_PROTEIN_RECEP_F1_2 domain-containing protein</fullName>
    </submittedName>
</protein>
<dbReference type="AlphaFoldDB" id="A0A0K0EQU3"/>
<feature type="transmembrane region" description="Helical" evidence="5">
    <location>
        <begin position="43"/>
        <end position="68"/>
    </location>
</feature>
<dbReference type="PANTHER" id="PTHR23017">
    <property type="entry name" value="SERPENTINE RECEPTOR, CLASS X"/>
    <property type="match status" value="1"/>
</dbReference>
<keyword evidence="7" id="KW-1185">Reference proteome</keyword>
<proteinExistence type="predicted"/>
<feature type="transmembrane region" description="Helical" evidence="5">
    <location>
        <begin position="293"/>
        <end position="313"/>
    </location>
</feature>
<dbReference type="Pfam" id="PF10328">
    <property type="entry name" value="7TM_GPCR_Srx"/>
    <property type="match status" value="2"/>
</dbReference>
<dbReference type="Gene3D" id="1.20.1070.10">
    <property type="entry name" value="Rhodopsin 7-helix transmembrane proteins"/>
    <property type="match status" value="1"/>
</dbReference>
<keyword evidence="2 5" id="KW-0812">Transmembrane</keyword>
<comment type="subcellular location">
    <subcellularLocation>
        <location evidence="1">Membrane</location>
    </subcellularLocation>
</comment>
<sequence length="328" mass="38516">MATVDIFVCIIFASIGIISIVINSICIIKLLRMVEMQNIFGNICLTHCISNFFVSLIYITWVPLMILVLPKTDFVFYFNTKIGQIGMFWWYISIYCHVLVCINRFIAIYLPLKYNSIFNDLRSKIFLCMLWIVALLHIIPYFFPTCNYYFDPDLYLFSFASSNCGNILGNEIDFRITTIYVILTIFIDLLICIKLILRYKKIMNKNEIKTVNKKTVLFHFDFNRKLNVFGNSRKITKKSQIKETVTTGASSHKQTMKTKFFIQAFLQNFIFLVEILSFYVFSTYFTTKLSVMAFTSCAWELCHMLDGLCLVIFNKEIRKTLIKCKFCY</sequence>
<feature type="transmembrane region" description="Helical" evidence="5">
    <location>
        <begin position="88"/>
        <end position="112"/>
    </location>
</feature>
<evidence type="ECO:0000256" key="3">
    <source>
        <dbReference type="ARBA" id="ARBA00022989"/>
    </source>
</evidence>
<evidence type="ECO:0000259" key="6">
    <source>
        <dbReference type="PROSITE" id="PS50262"/>
    </source>
</evidence>
<dbReference type="GO" id="GO:0016020">
    <property type="term" value="C:membrane"/>
    <property type="evidence" value="ECO:0007669"/>
    <property type="project" value="UniProtKB-SubCell"/>
</dbReference>
<evidence type="ECO:0000256" key="2">
    <source>
        <dbReference type="ARBA" id="ARBA00022692"/>
    </source>
</evidence>
<dbReference type="PROSITE" id="PS50262">
    <property type="entry name" value="G_PROTEIN_RECEP_F1_2"/>
    <property type="match status" value="1"/>
</dbReference>
<evidence type="ECO:0000313" key="8">
    <source>
        <dbReference type="WBParaSite" id="SSTP_0001182400.1"/>
    </source>
</evidence>
<reference evidence="8" key="1">
    <citation type="submission" date="2015-08" db="UniProtKB">
        <authorList>
            <consortium name="WormBaseParasite"/>
        </authorList>
    </citation>
    <scope>IDENTIFICATION</scope>
</reference>
<name>A0A0K0EQU3_STRER</name>
<evidence type="ECO:0000313" key="9">
    <source>
        <dbReference type="WBParaSite" id="TCONS_00002444.p1"/>
    </source>
</evidence>
<dbReference type="Proteomes" id="UP000035681">
    <property type="component" value="Unplaced"/>
</dbReference>
<feature type="transmembrane region" description="Helical" evidence="5">
    <location>
        <begin position="178"/>
        <end position="197"/>
    </location>
</feature>
<feature type="transmembrane region" description="Helical" evidence="5">
    <location>
        <begin position="124"/>
        <end position="143"/>
    </location>
</feature>
<dbReference type="InterPro" id="IPR017452">
    <property type="entry name" value="GPCR_Rhodpsn_7TM"/>
</dbReference>
<organism evidence="8">
    <name type="scientific">Strongyloides stercoralis</name>
    <name type="common">Threadworm</name>
    <dbReference type="NCBI Taxonomy" id="6248"/>
    <lineage>
        <taxon>Eukaryota</taxon>
        <taxon>Metazoa</taxon>
        <taxon>Ecdysozoa</taxon>
        <taxon>Nematoda</taxon>
        <taxon>Chromadorea</taxon>
        <taxon>Rhabditida</taxon>
        <taxon>Tylenchina</taxon>
        <taxon>Panagrolaimomorpha</taxon>
        <taxon>Strongyloidoidea</taxon>
        <taxon>Strongyloididae</taxon>
        <taxon>Strongyloides</taxon>
    </lineage>
</organism>
<dbReference type="PANTHER" id="PTHR23017:SF3">
    <property type="entry name" value="G-PROTEIN COUPLED RECEPTORS FAMILY 1 PROFILE DOMAIN-CONTAINING PROTEIN"/>
    <property type="match status" value="1"/>
</dbReference>